<evidence type="ECO:0000256" key="6">
    <source>
        <dbReference type="ARBA" id="ARBA00023027"/>
    </source>
</evidence>
<gene>
    <name evidence="10" type="ORF">PAI11_03210</name>
</gene>
<dbReference type="InterPro" id="IPR013149">
    <property type="entry name" value="ADH-like_C"/>
</dbReference>
<sequence length="405" mass="42355">MPDNRGVAYVEPGKVEVRSIDFPSFELRDGPGVHPANVGRKLPHAAIVKCVTTNICGSDQHMVRGRTTAPEGLILGHEITGEVIEVGPDVEFVQVGDLCSVPFNIACGRCRRCKTGDTGVCLNVNPDRPGSAYGYVDMGGWVGGQAEYAVVPYADWNLLRFPDREQALEKILDLTMLSDIFPTGYHGAVTAGVTSGSTVYVAGAGPVGLAAAHSAQLLGAAVVIVGDLIPERLAQARSFGCETIDVSAGDPKDQIEQILGVPEVDAAIDAVGFEARGHGGDAGHEAPATVLNSIMDVTRAAGKLGIPGLYVTGDPGAVDDAAKEGSLSIRIGLGWAKSHSFATGQCPVMRYHHGLMQMILNDRAQIASAVNATVIGLDDASRGYGDFDRGAACKYVIDPHGMVGR</sequence>
<keyword evidence="11" id="KW-1185">Reference proteome</keyword>
<evidence type="ECO:0000313" key="11">
    <source>
        <dbReference type="Proteomes" id="UP000005143"/>
    </source>
</evidence>
<dbReference type="SUPFAM" id="SSF51735">
    <property type="entry name" value="NAD(P)-binding Rossmann-fold domains"/>
    <property type="match status" value="1"/>
</dbReference>
<reference evidence="10 11" key="1">
    <citation type="journal article" date="2013" name="Biodegradation">
        <title>Quantitative proteomic analysis of ibuprofen-degrading Patulibacter sp. strain I11.</title>
        <authorList>
            <person name="Almeida B."/>
            <person name="Kjeldal H."/>
            <person name="Lolas I."/>
            <person name="Knudsen A.D."/>
            <person name="Carvalho G."/>
            <person name="Nielsen K.L."/>
            <person name="Barreto Crespo M.T."/>
            <person name="Stensballe A."/>
            <person name="Nielsen J.L."/>
        </authorList>
    </citation>
    <scope>NUCLEOTIDE SEQUENCE [LARGE SCALE GENOMIC DNA]</scope>
    <source>
        <strain evidence="10 11">I11</strain>
    </source>
</reference>
<dbReference type="InterPro" id="IPR036291">
    <property type="entry name" value="NAD(P)-bd_dom_sf"/>
</dbReference>
<dbReference type="RefSeq" id="WP_007570150.1">
    <property type="nucleotide sequence ID" value="NZ_AGUD01000011.1"/>
</dbReference>
<dbReference type="InterPro" id="IPR014184">
    <property type="entry name" value="HCHO_DH_non_GSH"/>
</dbReference>
<dbReference type="Gene3D" id="3.40.50.720">
    <property type="entry name" value="NAD(P)-binding Rossmann-like Domain"/>
    <property type="match status" value="1"/>
</dbReference>
<keyword evidence="3 7" id="KW-0479">Metal-binding</keyword>
<keyword evidence="4 7" id="KW-0862">Zinc</keyword>
<evidence type="ECO:0000256" key="3">
    <source>
        <dbReference type="ARBA" id="ARBA00022723"/>
    </source>
</evidence>
<organism evidence="10 11">
    <name type="scientific">Patulibacter medicamentivorans</name>
    <dbReference type="NCBI Taxonomy" id="1097667"/>
    <lineage>
        <taxon>Bacteria</taxon>
        <taxon>Bacillati</taxon>
        <taxon>Actinomycetota</taxon>
        <taxon>Thermoleophilia</taxon>
        <taxon>Solirubrobacterales</taxon>
        <taxon>Patulibacteraceae</taxon>
        <taxon>Patulibacter</taxon>
    </lineage>
</organism>
<dbReference type="PROSITE" id="PS00059">
    <property type="entry name" value="ADH_ZINC"/>
    <property type="match status" value="1"/>
</dbReference>
<evidence type="ECO:0000259" key="9">
    <source>
        <dbReference type="Pfam" id="PF08240"/>
    </source>
</evidence>
<dbReference type="Pfam" id="PF08240">
    <property type="entry name" value="ADH_N"/>
    <property type="match status" value="1"/>
</dbReference>
<dbReference type="Proteomes" id="UP000005143">
    <property type="component" value="Unassembled WGS sequence"/>
</dbReference>
<dbReference type="NCBIfam" id="TIGR02819">
    <property type="entry name" value="fdhA_non_GSH"/>
    <property type="match status" value="1"/>
</dbReference>
<comment type="caution">
    <text evidence="10">The sequence shown here is derived from an EMBL/GenBank/DDBJ whole genome shotgun (WGS) entry which is preliminary data.</text>
</comment>
<dbReference type="OrthoDB" id="241504at2"/>
<dbReference type="PANTHER" id="PTHR42813">
    <property type="entry name" value="ZINC-TYPE ALCOHOL DEHYDROGENASE-LIKE"/>
    <property type="match status" value="1"/>
</dbReference>
<dbReference type="PATRIC" id="fig|1097667.3.peg.319"/>
<evidence type="ECO:0000313" key="10">
    <source>
        <dbReference type="EMBL" id="EHN12747.1"/>
    </source>
</evidence>
<dbReference type="CDD" id="cd08282">
    <property type="entry name" value="PFDH_like"/>
    <property type="match status" value="1"/>
</dbReference>
<dbReference type="InterPro" id="IPR013154">
    <property type="entry name" value="ADH-like_N"/>
</dbReference>
<feature type="domain" description="Alcohol dehydrogenase-like C-terminal" evidence="8">
    <location>
        <begin position="206"/>
        <end position="272"/>
    </location>
</feature>
<protein>
    <submittedName>
        <fullName evidence="10">Threonine dehydrogenase</fullName>
    </submittedName>
</protein>
<feature type="domain" description="Alcohol dehydrogenase-like N-terminal" evidence="9">
    <location>
        <begin position="43"/>
        <end position="155"/>
    </location>
</feature>
<evidence type="ECO:0000256" key="1">
    <source>
        <dbReference type="ARBA" id="ARBA00001947"/>
    </source>
</evidence>
<evidence type="ECO:0000256" key="7">
    <source>
        <dbReference type="RuleBase" id="RU361277"/>
    </source>
</evidence>
<dbReference type="GO" id="GO:0016491">
    <property type="term" value="F:oxidoreductase activity"/>
    <property type="evidence" value="ECO:0007669"/>
    <property type="project" value="UniProtKB-KW"/>
</dbReference>
<comment type="similarity">
    <text evidence="2 7">Belongs to the zinc-containing alcohol dehydrogenase family.</text>
</comment>
<dbReference type="AlphaFoldDB" id="H0E0L3"/>
<evidence type="ECO:0000256" key="5">
    <source>
        <dbReference type="ARBA" id="ARBA00023002"/>
    </source>
</evidence>
<dbReference type="Pfam" id="PF00107">
    <property type="entry name" value="ADH_zinc_N"/>
    <property type="match status" value="1"/>
</dbReference>
<keyword evidence="5" id="KW-0560">Oxidoreductase</keyword>
<name>H0E0L3_9ACTN</name>
<comment type="cofactor">
    <cofactor evidence="1 7">
        <name>Zn(2+)</name>
        <dbReference type="ChEBI" id="CHEBI:29105"/>
    </cofactor>
</comment>
<dbReference type="PANTHER" id="PTHR42813:SF3">
    <property type="entry name" value="GLUTATHIONE-INDEPENDENT FORMALDEHYDE DEHYDROGENASE"/>
    <property type="match status" value="1"/>
</dbReference>
<keyword evidence="6" id="KW-0520">NAD</keyword>
<evidence type="ECO:0000256" key="2">
    <source>
        <dbReference type="ARBA" id="ARBA00008072"/>
    </source>
</evidence>
<dbReference type="GO" id="GO:0008270">
    <property type="term" value="F:zinc ion binding"/>
    <property type="evidence" value="ECO:0007669"/>
    <property type="project" value="InterPro"/>
</dbReference>
<dbReference type="SUPFAM" id="SSF50129">
    <property type="entry name" value="GroES-like"/>
    <property type="match status" value="1"/>
</dbReference>
<proteinExistence type="inferred from homology"/>
<dbReference type="EMBL" id="AGUD01000011">
    <property type="protein sequence ID" value="EHN12747.1"/>
    <property type="molecule type" value="Genomic_DNA"/>
</dbReference>
<dbReference type="InterPro" id="IPR011032">
    <property type="entry name" value="GroES-like_sf"/>
</dbReference>
<evidence type="ECO:0000259" key="8">
    <source>
        <dbReference type="Pfam" id="PF00107"/>
    </source>
</evidence>
<evidence type="ECO:0000256" key="4">
    <source>
        <dbReference type="ARBA" id="ARBA00022833"/>
    </source>
</evidence>
<dbReference type="Gene3D" id="3.90.180.10">
    <property type="entry name" value="Medium-chain alcohol dehydrogenases, catalytic domain"/>
    <property type="match status" value="1"/>
</dbReference>
<dbReference type="InterPro" id="IPR002328">
    <property type="entry name" value="ADH_Zn_CS"/>
</dbReference>
<accession>H0E0L3</accession>